<dbReference type="InterPro" id="IPR001132">
    <property type="entry name" value="SMAD_dom_Dwarfin-type"/>
</dbReference>
<evidence type="ECO:0000259" key="9">
    <source>
        <dbReference type="PROSITE" id="PS51075"/>
    </source>
</evidence>
<dbReference type="Gene3D" id="3.90.520.10">
    <property type="entry name" value="SMAD MH1 domain"/>
    <property type="match status" value="1"/>
</dbReference>
<dbReference type="GO" id="GO:0030154">
    <property type="term" value="P:cell differentiation"/>
    <property type="evidence" value="ECO:0007669"/>
    <property type="project" value="TreeGrafter"/>
</dbReference>
<organism evidence="11 12">
    <name type="scientific">Branchiostoma belcheri</name>
    <name type="common">Amphioxus</name>
    <dbReference type="NCBI Taxonomy" id="7741"/>
    <lineage>
        <taxon>Eukaryota</taxon>
        <taxon>Metazoa</taxon>
        <taxon>Chordata</taxon>
        <taxon>Cephalochordata</taxon>
        <taxon>Leptocardii</taxon>
        <taxon>Amphioxiformes</taxon>
        <taxon>Branchiostomatidae</taxon>
        <taxon>Branchiostoma</taxon>
    </lineage>
</organism>
<evidence type="ECO:0000313" key="11">
    <source>
        <dbReference type="Proteomes" id="UP000515135"/>
    </source>
</evidence>
<dbReference type="CDD" id="cd10491">
    <property type="entry name" value="MH1_SMAD_2_3"/>
    <property type="match status" value="1"/>
</dbReference>
<evidence type="ECO:0000256" key="5">
    <source>
        <dbReference type="ARBA" id="ARBA00023163"/>
    </source>
</evidence>
<dbReference type="RefSeq" id="XP_019622750.1">
    <property type="nucleotide sequence ID" value="XM_019767191.1"/>
</dbReference>
<keyword evidence="2" id="KW-0479">Metal-binding</keyword>
<gene>
    <name evidence="12" type="primary">LOC109468845</name>
</gene>
<feature type="domain" description="MH2" evidence="10">
    <location>
        <begin position="259"/>
        <end position="372"/>
    </location>
</feature>
<evidence type="ECO:0000256" key="3">
    <source>
        <dbReference type="ARBA" id="ARBA00022833"/>
    </source>
</evidence>
<dbReference type="GO" id="GO:0060395">
    <property type="term" value="P:SMAD protein signal transduction"/>
    <property type="evidence" value="ECO:0007669"/>
    <property type="project" value="TreeGrafter"/>
</dbReference>
<name>A0A6P4Y1E8_BRABE</name>
<keyword evidence="3" id="KW-0862">Zinc</keyword>
<evidence type="ECO:0000256" key="8">
    <source>
        <dbReference type="SAM" id="MobiDB-lite"/>
    </source>
</evidence>
<keyword evidence="6 7" id="KW-0539">Nucleus</keyword>
<sequence>MTSMLPFTPPIVKRLLGWKKGEGEDKWSEKAVKSLVKKLKKTCGLEELEKSITQQDPNTKCVTIPRSLDGRLQVSHRKGLPHVIYCRLWRWPDLQSHHELRALETCEYAFSLKREEVCVNPYHYQRVETPALPPVLVPRNPLGDLLAELALDGSYPTPALPPVLVPRNPPGEMPTELPPLDDYLNSVPENTSYPQDVPTQNYSLPETPPPGYMSEDGDTNDQSQHNSMVTDSGSEMSPSPNPIPSQDLQPVTYTEPTFWCSIAYYEMNTRVGETFHASQPSLTVDGFTDPSNSERFCLGLLSNVNRNHVIEQTRRHIGKGVRLYYIGGEVFAECLSESSVFVQSPNCNQRYGWHPATVCKIPPGCNLKIFNN</sequence>
<dbReference type="OrthoDB" id="5794312at2759"/>
<dbReference type="GO" id="GO:0009653">
    <property type="term" value="P:anatomical structure morphogenesis"/>
    <property type="evidence" value="ECO:0007669"/>
    <property type="project" value="TreeGrafter"/>
</dbReference>
<evidence type="ECO:0000256" key="2">
    <source>
        <dbReference type="ARBA" id="ARBA00022723"/>
    </source>
</evidence>
<dbReference type="InterPro" id="IPR036578">
    <property type="entry name" value="SMAD_MH1_sf"/>
</dbReference>
<comment type="similarity">
    <text evidence="1 7">Belongs to the dwarfin/SMAD family.</text>
</comment>
<evidence type="ECO:0000313" key="12">
    <source>
        <dbReference type="RefSeq" id="XP_019622750.1"/>
    </source>
</evidence>
<feature type="region of interest" description="Disordered" evidence="8">
    <location>
        <begin position="162"/>
        <end position="248"/>
    </location>
</feature>
<dbReference type="PROSITE" id="PS51075">
    <property type="entry name" value="MH1"/>
    <property type="match status" value="1"/>
</dbReference>
<dbReference type="FunFam" id="2.60.200.10:FF:000016">
    <property type="entry name" value="Mothers against decapentaplegic homolog"/>
    <property type="match status" value="1"/>
</dbReference>
<dbReference type="SMART" id="SM00524">
    <property type="entry name" value="DWB"/>
    <property type="match status" value="1"/>
</dbReference>
<feature type="compositionally biased region" description="Polar residues" evidence="8">
    <location>
        <begin position="187"/>
        <end position="204"/>
    </location>
</feature>
<dbReference type="GO" id="GO:0070411">
    <property type="term" value="F:I-SMAD binding"/>
    <property type="evidence" value="ECO:0007669"/>
    <property type="project" value="TreeGrafter"/>
</dbReference>
<evidence type="ECO:0000256" key="7">
    <source>
        <dbReference type="RuleBase" id="RU361195"/>
    </source>
</evidence>
<dbReference type="GO" id="GO:0071144">
    <property type="term" value="C:heteromeric SMAD protein complex"/>
    <property type="evidence" value="ECO:0007669"/>
    <property type="project" value="TreeGrafter"/>
</dbReference>
<dbReference type="GO" id="GO:0045944">
    <property type="term" value="P:positive regulation of transcription by RNA polymerase II"/>
    <property type="evidence" value="ECO:0007669"/>
    <property type="project" value="TreeGrafter"/>
</dbReference>
<evidence type="ECO:0000256" key="1">
    <source>
        <dbReference type="ARBA" id="ARBA00005545"/>
    </source>
</evidence>
<dbReference type="InterPro" id="IPR003619">
    <property type="entry name" value="MAD_homology1_Dwarfin-type"/>
</dbReference>
<keyword evidence="11" id="KW-1185">Reference proteome</keyword>
<dbReference type="PROSITE" id="PS51076">
    <property type="entry name" value="MH2"/>
    <property type="match status" value="1"/>
</dbReference>
<feature type="compositionally biased region" description="Pro residues" evidence="8">
    <location>
        <begin position="162"/>
        <end position="172"/>
    </location>
</feature>
<dbReference type="InterPro" id="IPR017855">
    <property type="entry name" value="SMAD-like_dom_sf"/>
</dbReference>
<comment type="subcellular location">
    <subcellularLocation>
        <location evidence="7">Cytoplasm</location>
    </subcellularLocation>
    <subcellularLocation>
        <location evidence="7">Nucleus</location>
    </subcellularLocation>
</comment>
<evidence type="ECO:0000256" key="6">
    <source>
        <dbReference type="ARBA" id="ARBA00023242"/>
    </source>
</evidence>
<dbReference type="InterPro" id="IPR013790">
    <property type="entry name" value="Dwarfin"/>
</dbReference>
<keyword evidence="5 7" id="KW-0804">Transcription</keyword>
<keyword evidence="4 7" id="KW-0805">Transcription regulation</keyword>
<dbReference type="Proteomes" id="UP000515135">
    <property type="component" value="Unplaced"/>
</dbReference>
<dbReference type="Pfam" id="PF03166">
    <property type="entry name" value="MH2"/>
    <property type="match status" value="1"/>
</dbReference>
<dbReference type="InterPro" id="IPR013019">
    <property type="entry name" value="MAD_homology_MH1"/>
</dbReference>
<protein>
    <recommendedName>
        <fullName evidence="7">Mothers against decapentaplegic homolog</fullName>
        <shortName evidence="7">MAD homolog</shortName>
        <shortName evidence="7">Mothers against DPP homolog</shortName>
    </recommendedName>
    <alternativeName>
        <fullName evidence="7">SMAD family member</fullName>
    </alternativeName>
</protein>
<feature type="domain" description="MH1" evidence="9">
    <location>
        <begin position="10"/>
        <end position="133"/>
    </location>
</feature>
<reference evidence="12" key="1">
    <citation type="submission" date="2025-08" db="UniProtKB">
        <authorList>
            <consortium name="RefSeq"/>
        </authorList>
    </citation>
    <scope>IDENTIFICATION</scope>
    <source>
        <tissue evidence="12">Gonad</tissue>
    </source>
</reference>
<dbReference type="GO" id="GO:0000981">
    <property type="term" value="F:DNA-binding transcription factor activity, RNA polymerase II-specific"/>
    <property type="evidence" value="ECO:0007669"/>
    <property type="project" value="TreeGrafter"/>
</dbReference>
<dbReference type="InterPro" id="IPR008984">
    <property type="entry name" value="SMAD_FHA_dom_sf"/>
</dbReference>
<dbReference type="SMART" id="SM00523">
    <property type="entry name" value="DWA"/>
    <property type="match status" value="1"/>
</dbReference>
<dbReference type="SUPFAM" id="SSF49879">
    <property type="entry name" value="SMAD/FHA domain"/>
    <property type="match status" value="1"/>
</dbReference>
<dbReference type="PANTHER" id="PTHR13703">
    <property type="entry name" value="SMAD"/>
    <property type="match status" value="1"/>
</dbReference>
<feature type="compositionally biased region" description="Polar residues" evidence="8">
    <location>
        <begin position="220"/>
        <end position="248"/>
    </location>
</feature>
<dbReference type="GO" id="GO:0032924">
    <property type="term" value="P:activin receptor signaling pathway"/>
    <property type="evidence" value="ECO:0007669"/>
    <property type="project" value="TreeGrafter"/>
</dbReference>
<dbReference type="AlphaFoldDB" id="A0A6P4Y1E8"/>
<dbReference type="GO" id="GO:0005737">
    <property type="term" value="C:cytoplasm"/>
    <property type="evidence" value="ECO:0007669"/>
    <property type="project" value="UniProtKB-SubCell"/>
</dbReference>
<dbReference type="PANTHER" id="PTHR13703:SF25">
    <property type="entry name" value="MOTHERS AGAINST DECAPENTAPLEGIC HOMOLOG"/>
    <property type="match status" value="1"/>
</dbReference>
<dbReference type="FunFam" id="3.90.520.10:FF:000001">
    <property type="entry name" value="Mothers against decapentaplegic homolog"/>
    <property type="match status" value="1"/>
</dbReference>
<dbReference type="GO" id="GO:0000978">
    <property type="term" value="F:RNA polymerase II cis-regulatory region sequence-specific DNA binding"/>
    <property type="evidence" value="ECO:0007669"/>
    <property type="project" value="TreeGrafter"/>
</dbReference>
<dbReference type="GO" id="GO:0046872">
    <property type="term" value="F:metal ion binding"/>
    <property type="evidence" value="ECO:0007669"/>
    <property type="project" value="UniProtKB-KW"/>
</dbReference>
<dbReference type="SUPFAM" id="SSF56366">
    <property type="entry name" value="SMAD MH1 domain"/>
    <property type="match status" value="1"/>
</dbReference>
<evidence type="ECO:0000259" key="10">
    <source>
        <dbReference type="PROSITE" id="PS51076"/>
    </source>
</evidence>
<accession>A0A6P4Y1E8</accession>
<proteinExistence type="inferred from homology"/>
<evidence type="ECO:0000256" key="4">
    <source>
        <dbReference type="ARBA" id="ARBA00023015"/>
    </source>
</evidence>
<dbReference type="Pfam" id="PF03165">
    <property type="entry name" value="MH1"/>
    <property type="match status" value="1"/>
</dbReference>
<dbReference type="GeneID" id="109468845"/>
<dbReference type="Gene3D" id="2.60.200.10">
    <property type="match status" value="1"/>
</dbReference>
<keyword evidence="7" id="KW-0963">Cytoplasm</keyword>